<feature type="compositionally biased region" description="Pro residues" evidence="9">
    <location>
        <begin position="208"/>
        <end position="221"/>
    </location>
</feature>
<feature type="compositionally biased region" description="Basic and acidic residues" evidence="9">
    <location>
        <begin position="151"/>
        <end position="163"/>
    </location>
</feature>
<dbReference type="AlphaFoldDB" id="A0A653DIH6"/>
<dbReference type="InterPro" id="IPR000555">
    <property type="entry name" value="JAMM/MPN+_dom"/>
</dbReference>
<organism evidence="11 12">
    <name type="scientific">Callosobruchus maculatus</name>
    <name type="common">Southern cowpea weevil</name>
    <name type="synonym">Pulse bruchid</name>
    <dbReference type="NCBI Taxonomy" id="64391"/>
    <lineage>
        <taxon>Eukaryota</taxon>
        <taxon>Metazoa</taxon>
        <taxon>Ecdysozoa</taxon>
        <taxon>Arthropoda</taxon>
        <taxon>Hexapoda</taxon>
        <taxon>Insecta</taxon>
        <taxon>Pterygota</taxon>
        <taxon>Neoptera</taxon>
        <taxon>Endopterygota</taxon>
        <taxon>Coleoptera</taxon>
        <taxon>Polyphaga</taxon>
        <taxon>Cucujiformia</taxon>
        <taxon>Chrysomeloidea</taxon>
        <taxon>Chrysomelidae</taxon>
        <taxon>Bruchinae</taxon>
        <taxon>Bruchini</taxon>
        <taxon>Callosobruchus</taxon>
    </lineage>
</organism>
<feature type="domain" description="MPN" evidence="10">
    <location>
        <begin position="252"/>
        <end position="384"/>
    </location>
</feature>
<reference evidence="11 12" key="1">
    <citation type="submission" date="2019-01" db="EMBL/GenBank/DDBJ databases">
        <authorList>
            <person name="Sayadi A."/>
        </authorList>
    </citation>
    <scope>NUCLEOTIDE SEQUENCE [LARGE SCALE GENOMIC DNA]</scope>
</reference>
<evidence type="ECO:0000259" key="10">
    <source>
        <dbReference type="PROSITE" id="PS50249"/>
    </source>
</evidence>
<dbReference type="PROSITE" id="PS50249">
    <property type="entry name" value="MPN"/>
    <property type="match status" value="1"/>
</dbReference>
<dbReference type="GO" id="GO:0006508">
    <property type="term" value="P:proteolysis"/>
    <property type="evidence" value="ECO:0007669"/>
    <property type="project" value="UniProtKB-KW"/>
</dbReference>
<comment type="similarity">
    <text evidence="2">Belongs to the peptidase M67C family.</text>
</comment>
<dbReference type="SUPFAM" id="SSF102712">
    <property type="entry name" value="JAB1/MPN domain"/>
    <property type="match status" value="1"/>
</dbReference>
<keyword evidence="7" id="KW-0862">Zinc</keyword>
<dbReference type="PANTHER" id="PTHR12947">
    <property type="entry name" value="AMSH-LIKE PROTEASE"/>
    <property type="match status" value="1"/>
</dbReference>
<dbReference type="GO" id="GO:0005768">
    <property type="term" value="C:endosome"/>
    <property type="evidence" value="ECO:0007669"/>
    <property type="project" value="TreeGrafter"/>
</dbReference>
<dbReference type="PANTHER" id="PTHR12947:SF13">
    <property type="entry name" value="FI19924P1"/>
    <property type="match status" value="1"/>
</dbReference>
<evidence type="ECO:0000256" key="4">
    <source>
        <dbReference type="ARBA" id="ARBA00022723"/>
    </source>
</evidence>
<dbReference type="OrthoDB" id="3640at2759"/>
<dbReference type="SMART" id="SM00232">
    <property type="entry name" value="JAB_MPN"/>
    <property type="match status" value="1"/>
</dbReference>
<evidence type="ECO:0000256" key="8">
    <source>
        <dbReference type="ARBA" id="ARBA00023049"/>
    </source>
</evidence>
<dbReference type="GO" id="GO:0061578">
    <property type="term" value="F:K63-linked deubiquitinase activity"/>
    <property type="evidence" value="ECO:0007669"/>
    <property type="project" value="InterPro"/>
</dbReference>
<dbReference type="InterPro" id="IPR044098">
    <property type="entry name" value="STAMBP/STALP-like_MPN"/>
</dbReference>
<gene>
    <name evidence="11" type="ORF">CALMAC_LOCUS17839</name>
</gene>
<comment type="cofactor">
    <cofactor evidence="1">
        <name>Zn(2+)</name>
        <dbReference type="ChEBI" id="CHEBI:29105"/>
    </cofactor>
</comment>
<evidence type="ECO:0000313" key="11">
    <source>
        <dbReference type="EMBL" id="VEN60021.1"/>
    </source>
</evidence>
<dbReference type="FunFam" id="3.40.140.10:FF:000010">
    <property type="entry name" value="AMSH-like protease isoform X1"/>
    <property type="match status" value="1"/>
</dbReference>
<dbReference type="GO" id="GO:0046872">
    <property type="term" value="F:metal ion binding"/>
    <property type="evidence" value="ECO:0007669"/>
    <property type="project" value="UniProtKB-KW"/>
</dbReference>
<keyword evidence="3" id="KW-0645">Protease</keyword>
<dbReference type="Gene3D" id="3.40.140.10">
    <property type="entry name" value="Cytidine Deaminase, domain 2"/>
    <property type="match status" value="1"/>
</dbReference>
<feature type="region of interest" description="Disordered" evidence="9">
    <location>
        <begin position="191"/>
        <end position="225"/>
    </location>
</feature>
<dbReference type="SUPFAM" id="SSF140856">
    <property type="entry name" value="USP8 N-terminal domain-like"/>
    <property type="match status" value="1"/>
</dbReference>
<keyword evidence="6" id="KW-0378">Hydrolase</keyword>
<dbReference type="Pfam" id="PF08969">
    <property type="entry name" value="USP8_dimer"/>
    <property type="match status" value="1"/>
</dbReference>
<dbReference type="InterPro" id="IPR015063">
    <property type="entry name" value="USP8_dimer"/>
</dbReference>
<keyword evidence="4" id="KW-0479">Metal-binding</keyword>
<feature type="region of interest" description="Disordered" evidence="9">
    <location>
        <begin position="151"/>
        <end position="179"/>
    </location>
</feature>
<accession>A0A653DIH6</accession>
<evidence type="ECO:0000256" key="1">
    <source>
        <dbReference type="ARBA" id="ARBA00001947"/>
    </source>
</evidence>
<dbReference type="Gene3D" id="1.20.58.80">
    <property type="entry name" value="Phosphotransferase system, lactose/cellobiose-type IIA subunit"/>
    <property type="match status" value="1"/>
</dbReference>
<evidence type="ECO:0000256" key="9">
    <source>
        <dbReference type="SAM" id="MobiDB-lite"/>
    </source>
</evidence>
<proteinExistence type="inferred from homology"/>
<evidence type="ECO:0000313" key="12">
    <source>
        <dbReference type="Proteomes" id="UP000410492"/>
    </source>
</evidence>
<dbReference type="InterPro" id="IPR037518">
    <property type="entry name" value="MPN"/>
</dbReference>
<evidence type="ECO:0000256" key="7">
    <source>
        <dbReference type="ARBA" id="ARBA00022833"/>
    </source>
</evidence>
<keyword evidence="8" id="KW-0482">Metalloprotease</keyword>
<evidence type="ECO:0000256" key="2">
    <source>
        <dbReference type="ARBA" id="ARBA00010981"/>
    </source>
</evidence>
<dbReference type="GO" id="GO:0070536">
    <property type="term" value="P:protein K63-linked deubiquitination"/>
    <property type="evidence" value="ECO:0007669"/>
    <property type="project" value="InterPro"/>
</dbReference>
<dbReference type="Pfam" id="PF01398">
    <property type="entry name" value="JAB"/>
    <property type="match status" value="1"/>
</dbReference>
<dbReference type="Proteomes" id="UP000410492">
    <property type="component" value="Unassembled WGS sequence"/>
</dbReference>
<dbReference type="GO" id="GO:0140492">
    <property type="term" value="F:metal-dependent deubiquitinase activity"/>
    <property type="evidence" value="ECO:0007669"/>
    <property type="project" value="InterPro"/>
</dbReference>
<sequence length="424" mass="47570">MANTARQTATSISSQTTKRIVKNKLDPQERLKQLIDYSNQVDVDPHVAPIRYYRSGIEMIRMANVYYDEGSLENAYVLYIKFMTLFLEKIRKHPDFLTVPVEVKARNQAKLREVLPKAEKLKQQLLEQYKDDYRRYLNEVKNLELERKKKESIATRDVGEDIPSKQTSTTGGKGFPPASLCLPAGSVRMPDRLDDITYPDPDLAPAKPTAPLPSAPPPSAPSDPRIAIPAIDRSTKPFTDSNDRFDSGSLRAVIVPGKVMTLFQAMAQSNTFKNIETCGILAGKLEQNELIVTHMIIPKQRGTSDSCTTTNEEEIFDYQDQLSLITLGWIHTHPTQTAFLSSVDLHTHCPYQLLLPEAVAVVCAPRYGDAGFFALTPDHGLKFIASCRKTGFHPHPTEPPLFEKADHVRVDQSSPLEVVDLRDK</sequence>
<dbReference type="EMBL" id="CAACVG010012271">
    <property type="protein sequence ID" value="VEN60021.1"/>
    <property type="molecule type" value="Genomic_DNA"/>
</dbReference>
<keyword evidence="5" id="KW-0833">Ubl conjugation pathway</keyword>
<name>A0A653DIH6_CALMS</name>
<dbReference type="CDD" id="cd08066">
    <property type="entry name" value="MPN_AMSH_like"/>
    <property type="match status" value="1"/>
</dbReference>
<evidence type="ECO:0000256" key="3">
    <source>
        <dbReference type="ARBA" id="ARBA00022670"/>
    </source>
</evidence>
<dbReference type="GO" id="GO:0016020">
    <property type="term" value="C:membrane"/>
    <property type="evidence" value="ECO:0007669"/>
    <property type="project" value="TreeGrafter"/>
</dbReference>
<evidence type="ECO:0000256" key="5">
    <source>
        <dbReference type="ARBA" id="ARBA00022786"/>
    </source>
</evidence>
<evidence type="ECO:0000256" key="6">
    <source>
        <dbReference type="ARBA" id="ARBA00022801"/>
    </source>
</evidence>
<protein>
    <recommendedName>
        <fullName evidence="10">MPN domain-containing protein</fullName>
    </recommendedName>
</protein>
<keyword evidence="12" id="KW-1185">Reference proteome</keyword>